<evidence type="ECO:0000313" key="3">
    <source>
        <dbReference type="Proteomes" id="UP001164286"/>
    </source>
</evidence>
<name>A0AA38H203_9TREE</name>
<dbReference type="Proteomes" id="UP001164286">
    <property type="component" value="Unassembled WGS sequence"/>
</dbReference>
<keyword evidence="3" id="KW-1185">Reference proteome</keyword>
<organism evidence="2 3">
    <name type="scientific">Dioszegia hungarica</name>
    <dbReference type="NCBI Taxonomy" id="4972"/>
    <lineage>
        <taxon>Eukaryota</taxon>
        <taxon>Fungi</taxon>
        <taxon>Dikarya</taxon>
        <taxon>Basidiomycota</taxon>
        <taxon>Agaricomycotina</taxon>
        <taxon>Tremellomycetes</taxon>
        <taxon>Tremellales</taxon>
        <taxon>Bulleribasidiaceae</taxon>
        <taxon>Dioszegia</taxon>
    </lineage>
</organism>
<gene>
    <name evidence="2" type="ORF">MKK02DRAFT_30110</name>
</gene>
<accession>A0AA38H203</accession>
<feature type="domain" description="F-box" evidence="1">
    <location>
        <begin position="42"/>
        <end position="92"/>
    </location>
</feature>
<dbReference type="AlphaFoldDB" id="A0AA38H203"/>
<evidence type="ECO:0000313" key="2">
    <source>
        <dbReference type="EMBL" id="KAI9632242.1"/>
    </source>
</evidence>
<dbReference type="RefSeq" id="XP_052942019.1">
    <property type="nucleotide sequence ID" value="XM_053087973.1"/>
</dbReference>
<comment type="caution">
    <text evidence="2">The sequence shown here is derived from an EMBL/GenBank/DDBJ whole genome shotgun (WGS) entry which is preliminary data.</text>
</comment>
<protein>
    <recommendedName>
        <fullName evidence="1">F-box domain-containing protein</fullName>
    </recommendedName>
</protein>
<reference evidence="2" key="1">
    <citation type="journal article" date="2022" name="G3 (Bethesda)">
        <title>High quality genome of the basidiomycete yeast Dioszegia hungarica PDD-24b-2 isolated from cloud water.</title>
        <authorList>
            <person name="Jarrige D."/>
            <person name="Haridas S."/>
            <person name="Bleykasten-Grosshans C."/>
            <person name="Joly M."/>
            <person name="Nadalig T."/>
            <person name="Sancelme M."/>
            <person name="Vuilleumier S."/>
            <person name="Grigoriev I.V."/>
            <person name="Amato P."/>
            <person name="Bringel F."/>
        </authorList>
    </citation>
    <scope>NUCLEOTIDE SEQUENCE</scope>
    <source>
        <strain evidence="2">PDD-24b-2</strain>
    </source>
</reference>
<dbReference type="GeneID" id="77727178"/>
<evidence type="ECO:0000259" key="1">
    <source>
        <dbReference type="PROSITE" id="PS50181"/>
    </source>
</evidence>
<dbReference type="PROSITE" id="PS50181">
    <property type="entry name" value="FBOX"/>
    <property type="match status" value="1"/>
</dbReference>
<dbReference type="EMBL" id="JAKWFO010000014">
    <property type="protein sequence ID" value="KAI9632242.1"/>
    <property type="molecule type" value="Genomic_DNA"/>
</dbReference>
<sequence length="500" mass="55636">MASQQHPELEKLAALSLAPEHSEAGDAAGTMAGDTDMSDTTAETIQDIPVEVFEMFTALLDMTDLRTCQLVSRSFQVLMAKEIERRDILRTLHDFTKGPRLNQSLAKWAQRTGPGWTQMPECERWIVDNVLERYDSSKGDYTRSDPMALVTTSQMIDATKGNRHDVHVQVRKVEGRSVEPPFDQLEQLTIDRLFLSASPHWMWKFGTLQGGSGLNAREIVQVVRSPLEATDILRSFVREGGPGLSRLQRTPASRTLPLPACTRNVVAVLSMVAAMQTGQPVTLYICPSGSSDKVTEKTMLAAYREEIRKKLQEGVRPSRYTQKGMDAALKSFNVVPVLGNEDDLYGRRLVDDDKADRYMNMKETRAVWEELEAAKGTTSSREDFIAHIRQVRSAYTTMRQEQWESWLETLASIDGIPWHDLDQAVAPVSGCFVISGRQTHTPARPRGVLPKLKGECVSDTGRRCQQAAASETAITADKCITLKDCVRCCICPDASAAQGE</sequence>
<proteinExistence type="predicted"/>
<dbReference type="InterPro" id="IPR001810">
    <property type="entry name" value="F-box_dom"/>
</dbReference>